<evidence type="ECO:0000313" key="1">
    <source>
        <dbReference type="EMBL" id="MDG5753633.1"/>
    </source>
</evidence>
<evidence type="ECO:0000313" key="2">
    <source>
        <dbReference type="Proteomes" id="UP001218246"/>
    </source>
</evidence>
<dbReference type="Proteomes" id="UP001218246">
    <property type="component" value="Unassembled WGS sequence"/>
</dbReference>
<dbReference type="Pfam" id="PF10702">
    <property type="entry name" value="DUF2507"/>
    <property type="match status" value="1"/>
</dbReference>
<dbReference type="EMBL" id="JARULN010000003">
    <property type="protein sequence ID" value="MDG5753633.1"/>
    <property type="molecule type" value="Genomic_DNA"/>
</dbReference>
<accession>A0ABT6H4C1</accession>
<gene>
    <name evidence="1" type="ORF">P6P90_06535</name>
</gene>
<dbReference type="InterPro" id="IPR019642">
    <property type="entry name" value="DUF2507"/>
</dbReference>
<sequence length="144" mass="16989">MITDDLIQIPVNAFAYELIREELLPDLMGKEASRILYWAGKNLARKYPVETVEDILAFFEKAGWGTLTIVEQKRREMQLELTGPLVTERYRNKRETTYQMEAGFIAQQLQQQRKVITEAYEEQKKRSNKVLFIVQWDAKDTIEE</sequence>
<dbReference type="PANTHER" id="PTHR35090:SF1">
    <property type="entry name" value="SLR0144 PROTEIN"/>
    <property type="match status" value="1"/>
</dbReference>
<proteinExistence type="predicted"/>
<protein>
    <submittedName>
        <fullName evidence="1">YslB family protein</fullName>
    </submittedName>
</protein>
<organism evidence="1 2">
    <name type="scientific">Ectobacillus antri</name>
    <dbReference type="NCBI Taxonomy" id="2486280"/>
    <lineage>
        <taxon>Bacteria</taxon>
        <taxon>Bacillati</taxon>
        <taxon>Bacillota</taxon>
        <taxon>Bacilli</taxon>
        <taxon>Bacillales</taxon>
        <taxon>Bacillaceae</taxon>
        <taxon>Ectobacillus</taxon>
    </lineage>
</organism>
<dbReference type="PANTHER" id="PTHR35090">
    <property type="entry name" value="DNA-DIRECTED RNA POLYMERASE SUBUNIT I"/>
    <property type="match status" value="1"/>
</dbReference>
<name>A0ABT6H4C1_9BACI</name>
<dbReference type="Gene3D" id="3.30.1380.20">
    <property type="entry name" value="Trafficking protein particle complex subunit 3"/>
    <property type="match status" value="1"/>
</dbReference>
<keyword evidence="2" id="KW-1185">Reference proteome</keyword>
<dbReference type="InterPro" id="IPR024096">
    <property type="entry name" value="NO_sig/Golgi_transp_ligand-bd"/>
</dbReference>
<reference evidence="1 2" key="1">
    <citation type="submission" date="2023-04" db="EMBL/GenBank/DDBJ databases">
        <title>Ectobacillus antri isolated from activated sludge.</title>
        <authorList>
            <person name="Yan P."/>
            <person name="Liu X."/>
        </authorList>
    </citation>
    <scope>NUCLEOTIDE SEQUENCE [LARGE SCALE GENOMIC DNA]</scope>
    <source>
        <strain evidence="1 2">C18H</strain>
    </source>
</reference>
<comment type="caution">
    <text evidence="1">The sequence shown here is derived from an EMBL/GenBank/DDBJ whole genome shotgun (WGS) entry which is preliminary data.</text>
</comment>
<dbReference type="SUPFAM" id="SSF111126">
    <property type="entry name" value="Ligand-binding domain in the NO signalling and Golgi transport"/>
    <property type="match status" value="1"/>
</dbReference>
<dbReference type="RefSeq" id="WP_278018047.1">
    <property type="nucleotide sequence ID" value="NZ_JARRRY010000002.1"/>
</dbReference>